<dbReference type="EMBL" id="JARPXM010000013">
    <property type="protein sequence ID" value="MDT2539036.1"/>
    <property type="molecule type" value="Genomic_DNA"/>
</dbReference>
<dbReference type="AlphaFoldDB" id="A0AAW8T011"/>
<dbReference type="InterPro" id="IPR036388">
    <property type="entry name" value="WH-like_DNA-bd_sf"/>
</dbReference>
<dbReference type="InterPro" id="IPR000847">
    <property type="entry name" value="LysR_HTH_N"/>
</dbReference>
<protein>
    <submittedName>
        <fullName evidence="6">LysR family transcriptional regulator</fullName>
    </submittedName>
</protein>
<dbReference type="RefSeq" id="WP_010743493.1">
    <property type="nucleotide sequence ID" value="NZ_BAAAXM010000027.1"/>
</dbReference>
<gene>
    <name evidence="6" type="ORF">P7D78_12950</name>
</gene>
<keyword evidence="3" id="KW-0238">DNA-binding</keyword>
<dbReference type="Pfam" id="PF00126">
    <property type="entry name" value="HTH_1"/>
    <property type="match status" value="1"/>
</dbReference>
<dbReference type="GO" id="GO:0005829">
    <property type="term" value="C:cytosol"/>
    <property type="evidence" value="ECO:0007669"/>
    <property type="project" value="TreeGrafter"/>
</dbReference>
<dbReference type="FunFam" id="1.10.10.10:FF:000001">
    <property type="entry name" value="LysR family transcriptional regulator"/>
    <property type="match status" value="1"/>
</dbReference>
<dbReference type="GO" id="GO:0003677">
    <property type="term" value="F:DNA binding"/>
    <property type="evidence" value="ECO:0007669"/>
    <property type="project" value="UniProtKB-KW"/>
</dbReference>
<evidence type="ECO:0000256" key="3">
    <source>
        <dbReference type="ARBA" id="ARBA00023125"/>
    </source>
</evidence>
<dbReference type="PANTHER" id="PTHR30419:SF8">
    <property type="entry name" value="NITROGEN ASSIMILATION TRANSCRIPTIONAL ACTIVATOR-RELATED"/>
    <property type="match status" value="1"/>
</dbReference>
<dbReference type="Gene3D" id="1.10.10.10">
    <property type="entry name" value="Winged helix-like DNA-binding domain superfamily/Winged helix DNA-binding domain"/>
    <property type="match status" value="1"/>
</dbReference>
<keyword evidence="2" id="KW-0805">Transcription regulation</keyword>
<evidence type="ECO:0000313" key="7">
    <source>
        <dbReference type="Proteomes" id="UP001249240"/>
    </source>
</evidence>
<comment type="similarity">
    <text evidence="1">Belongs to the LysR transcriptional regulatory family.</text>
</comment>
<evidence type="ECO:0000259" key="5">
    <source>
        <dbReference type="PROSITE" id="PS50931"/>
    </source>
</evidence>
<dbReference type="PRINTS" id="PR00039">
    <property type="entry name" value="HTHLYSR"/>
</dbReference>
<evidence type="ECO:0000313" key="6">
    <source>
        <dbReference type="EMBL" id="MDT2539036.1"/>
    </source>
</evidence>
<dbReference type="Proteomes" id="UP001249240">
    <property type="component" value="Unassembled WGS sequence"/>
</dbReference>
<reference evidence="6" key="1">
    <citation type="submission" date="2023-03" db="EMBL/GenBank/DDBJ databases">
        <authorList>
            <person name="Shen W."/>
            <person name="Cai J."/>
        </authorList>
    </citation>
    <scope>NUCLEOTIDE SEQUENCE</scope>
    <source>
        <strain evidence="6">B646-2</strain>
    </source>
</reference>
<evidence type="ECO:0000256" key="1">
    <source>
        <dbReference type="ARBA" id="ARBA00009437"/>
    </source>
</evidence>
<organism evidence="6 7">
    <name type="scientific">Enterococcus raffinosus</name>
    <dbReference type="NCBI Taxonomy" id="71452"/>
    <lineage>
        <taxon>Bacteria</taxon>
        <taxon>Bacillati</taxon>
        <taxon>Bacillota</taxon>
        <taxon>Bacilli</taxon>
        <taxon>Lactobacillales</taxon>
        <taxon>Enterococcaceae</taxon>
        <taxon>Enterococcus</taxon>
    </lineage>
</organism>
<dbReference type="SUPFAM" id="SSF53850">
    <property type="entry name" value="Periplasmic binding protein-like II"/>
    <property type="match status" value="1"/>
</dbReference>
<dbReference type="Pfam" id="PF03466">
    <property type="entry name" value="LysR_substrate"/>
    <property type="match status" value="1"/>
</dbReference>
<name>A0AAW8T011_9ENTE</name>
<evidence type="ECO:0000256" key="4">
    <source>
        <dbReference type="ARBA" id="ARBA00023163"/>
    </source>
</evidence>
<comment type="caution">
    <text evidence="6">The sequence shown here is derived from an EMBL/GenBank/DDBJ whole genome shotgun (WGS) entry which is preliminary data.</text>
</comment>
<keyword evidence="4" id="KW-0804">Transcription</keyword>
<dbReference type="InterPro" id="IPR036390">
    <property type="entry name" value="WH_DNA-bd_sf"/>
</dbReference>
<dbReference type="PROSITE" id="PS50931">
    <property type="entry name" value="HTH_LYSR"/>
    <property type="match status" value="1"/>
</dbReference>
<dbReference type="GO" id="GO:0003700">
    <property type="term" value="F:DNA-binding transcription factor activity"/>
    <property type="evidence" value="ECO:0007669"/>
    <property type="project" value="InterPro"/>
</dbReference>
<dbReference type="InterPro" id="IPR050950">
    <property type="entry name" value="HTH-type_LysR_regulators"/>
</dbReference>
<dbReference type="SUPFAM" id="SSF46785">
    <property type="entry name" value="Winged helix' DNA-binding domain"/>
    <property type="match status" value="1"/>
</dbReference>
<feature type="domain" description="HTH lysR-type" evidence="5">
    <location>
        <begin position="1"/>
        <end position="58"/>
    </location>
</feature>
<dbReference type="PANTHER" id="PTHR30419">
    <property type="entry name" value="HTH-TYPE TRANSCRIPTIONAL REGULATOR YBHD"/>
    <property type="match status" value="1"/>
</dbReference>
<dbReference type="InterPro" id="IPR005119">
    <property type="entry name" value="LysR_subst-bd"/>
</dbReference>
<sequence>MNIQQIRYFLHLANTENMKQSADELFISQPALSKSISKLEEGLAAKLFDRVGRGIQLNKYGKLFQQRAYRAMNELEIVQKELYALTNAESGRIDLGFVYSLGPVFIPNLLANYAKKSHAKIRVSQNNTINLLTQLQDGAYDVAFFTGNEQFSTFAQFPDLEIIPIHIQPVIFIASLNSPLSSNKYYTLEELITYDFITFHEPSTLRPLINRYFAKKKMIPNISYEVLDDLTLLSLTSKNLGIGIFPQSSIMENFSVKEIRLKEPFLTQTIYLAQNSLRYKSPAVQRFIDYIKFEKEDLLKHI</sequence>
<proteinExistence type="inferred from homology"/>
<dbReference type="Gene3D" id="3.40.190.290">
    <property type="match status" value="1"/>
</dbReference>
<accession>A0AAW8T011</accession>
<evidence type="ECO:0000256" key="2">
    <source>
        <dbReference type="ARBA" id="ARBA00023015"/>
    </source>
</evidence>